<dbReference type="GO" id="GO:0048046">
    <property type="term" value="C:apoplast"/>
    <property type="evidence" value="ECO:0007669"/>
    <property type="project" value="UniProtKB-SubCell"/>
</dbReference>
<sequence length="394" mass="44464">MRTSGFVAIFFLIFLSVSSAYPGWKKQYKPCKQLVLYFHDIIYNGQNAANATAAIVAAPEGANLTILAGQFHFGNIAVFDDPITLDNNLHSPPVGRAQGMYIYDTKNTFTAWLGFTFVLNSTEHQGTINFIGADPIMVKSRDISVVGGTGDFFMHRGIATIMTDSFEGDVYFRLRVDVKFYECCKTMTKHWKLPYKLKIMVQSSTKLRTISAVTMRDLVLKLFFILFLLFTLSVSSAKKSFKPKQPCKDLVLYYHDTLFNGTDVANATSAAATDPTKLGNFKFGMLVVFDDPMTKDNHLLSRPVARAQGFYFYDKKSTYTAWFAFTLIFNSTKHKGTLNIMGADLMTEETRDFSVVGGTGDFFMARGIATIHTDTFQGDYYFRLKMDIKLYECY</sequence>
<dbReference type="Proteomes" id="UP000886885">
    <property type="component" value="Chromosome 3D"/>
</dbReference>
<keyword evidence="2" id="KW-1133">Transmembrane helix</keyword>
<feature type="signal peptide" evidence="1">
    <location>
        <begin position="1"/>
        <end position="20"/>
    </location>
</feature>
<dbReference type="PANTHER" id="PTHR46442">
    <property type="entry name" value="DIRIGENT PROTEIN"/>
    <property type="match status" value="1"/>
</dbReference>
<keyword evidence="1" id="KW-0732">Signal</keyword>
<keyword evidence="2" id="KW-0472">Membrane</keyword>
<feature type="chain" id="PRO_5036517402" description="Dirigent protein" evidence="1">
    <location>
        <begin position="21"/>
        <end position="394"/>
    </location>
</feature>
<evidence type="ECO:0000256" key="1">
    <source>
        <dbReference type="RuleBase" id="RU363099"/>
    </source>
</evidence>
<proteinExistence type="inferred from homology"/>
<dbReference type="Pfam" id="PF03018">
    <property type="entry name" value="Dirigent"/>
    <property type="match status" value="2"/>
</dbReference>
<name>A0A8X8AHE6_POPTO</name>
<keyword evidence="2" id="KW-0812">Transmembrane</keyword>
<feature type="transmembrane region" description="Helical" evidence="2">
    <location>
        <begin position="218"/>
        <end position="235"/>
    </location>
</feature>
<dbReference type="OrthoDB" id="674745at2759"/>
<dbReference type="PANTHER" id="PTHR46442:SF16">
    <property type="entry name" value="DIRIGENT PROTEIN"/>
    <property type="match status" value="1"/>
</dbReference>
<accession>A0A8X8AHE6</accession>
<dbReference type="InterPro" id="IPR004265">
    <property type="entry name" value="Dirigent"/>
</dbReference>
<keyword evidence="1" id="KW-0964">Secreted</keyword>
<evidence type="ECO:0000313" key="3">
    <source>
        <dbReference type="EMBL" id="KAG6781135.1"/>
    </source>
</evidence>
<dbReference type="EMBL" id="JAAWWB010000006">
    <property type="protein sequence ID" value="KAG6781135.1"/>
    <property type="molecule type" value="Genomic_DNA"/>
</dbReference>
<comment type="function">
    <text evidence="1">Dirigent proteins impart stereoselectivity on the phenoxy radical-coupling reaction, yielding optically active lignans from two molecules of coniferyl alcohol in the biosynthesis of lignans, flavonolignans, and alkaloids and thus plays a central role in plant secondary metabolism.</text>
</comment>
<comment type="subunit">
    <text evidence="1">Homodimer.</text>
</comment>
<protein>
    <recommendedName>
        <fullName evidence="1">Dirigent protein</fullName>
    </recommendedName>
</protein>
<organism evidence="3 4">
    <name type="scientific">Populus tomentosa</name>
    <name type="common">Chinese white poplar</name>
    <dbReference type="NCBI Taxonomy" id="118781"/>
    <lineage>
        <taxon>Eukaryota</taxon>
        <taxon>Viridiplantae</taxon>
        <taxon>Streptophyta</taxon>
        <taxon>Embryophyta</taxon>
        <taxon>Tracheophyta</taxon>
        <taxon>Spermatophyta</taxon>
        <taxon>Magnoliopsida</taxon>
        <taxon>eudicotyledons</taxon>
        <taxon>Gunneridae</taxon>
        <taxon>Pentapetalae</taxon>
        <taxon>rosids</taxon>
        <taxon>fabids</taxon>
        <taxon>Malpighiales</taxon>
        <taxon>Salicaceae</taxon>
        <taxon>Saliceae</taxon>
        <taxon>Populus</taxon>
    </lineage>
</organism>
<dbReference type="AlphaFoldDB" id="A0A8X8AHE6"/>
<reference evidence="3" key="1">
    <citation type="journal article" date="2020" name="bioRxiv">
        <title>Hybrid origin of Populus tomentosa Carr. identified through genome sequencing and phylogenomic analysis.</title>
        <authorList>
            <person name="An X."/>
            <person name="Gao K."/>
            <person name="Chen Z."/>
            <person name="Li J."/>
            <person name="Yang X."/>
            <person name="Yang X."/>
            <person name="Zhou J."/>
            <person name="Guo T."/>
            <person name="Zhao T."/>
            <person name="Huang S."/>
            <person name="Miao D."/>
            <person name="Khan W.U."/>
            <person name="Rao P."/>
            <person name="Ye M."/>
            <person name="Lei B."/>
            <person name="Liao W."/>
            <person name="Wang J."/>
            <person name="Ji L."/>
            <person name="Li Y."/>
            <person name="Guo B."/>
            <person name="Mustafa N.S."/>
            <person name="Li S."/>
            <person name="Yun Q."/>
            <person name="Keller S.R."/>
            <person name="Mao J."/>
            <person name="Zhang R."/>
            <person name="Strauss S.H."/>
        </authorList>
    </citation>
    <scope>NUCLEOTIDE SEQUENCE</scope>
    <source>
        <strain evidence="3">GM15</strain>
        <tissue evidence="3">Leaf</tissue>
    </source>
</reference>
<evidence type="ECO:0000313" key="4">
    <source>
        <dbReference type="Proteomes" id="UP000886885"/>
    </source>
</evidence>
<gene>
    <name evidence="3" type="ORF">POTOM_014022</name>
</gene>
<keyword evidence="1" id="KW-0052">Apoplast</keyword>
<comment type="subcellular location">
    <subcellularLocation>
        <location evidence="1">Secreted</location>
        <location evidence="1">Extracellular space</location>
        <location evidence="1">Apoplast</location>
    </subcellularLocation>
</comment>
<comment type="similarity">
    <text evidence="1">Belongs to the plant dirigent protein family.</text>
</comment>
<comment type="caution">
    <text evidence="3">The sequence shown here is derived from an EMBL/GenBank/DDBJ whole genome shotgun (WGS) entry which is preliminary data.</text>
</comment>
<evidence type="ECO:0000256" key="2">
    <source>
        <dbReference type="SAM" id="Phobius"/>
    </source>
</evidence>
<keyword evidence="4" id="KW-1185">Reference proteome</keyword>